<gene>
    <name evidence="2" type="ORF">CAC42_748</name>
</gene>
<dbReference type="OrthoDB" id="3892125at2759"/>
<dbReference type="AlphaFoldDB" id="A0A2K1QKU2"/>
<name>A0A2K1QKU2_9PEZI</name>
<dbReference type="InParanoid" id="A0A2K1QKU2"/>
<evidence type="ECO:0000256" key="1">
    <source>
        <dbReference type="SAM" id="SignalP"/>
    </source>
</evidence>
<protein>
    <submittedName>
        <fullName evidence="2">Uncharacterized protein</fullName>
    </submittedName>
</protein>
<proteinExistence type="predicted"/>
<feature type="signal peptide" evidence="1">
    <location>
        <begin position="1"/>
        <end position="16"/>
    </location>
</feature>
<keyword evidence="3" id="KW-1185">Reference proteome</keyword>
<reference evidence="2 3" key="1">
    <citation type="submission" date="2017-06" db="EMBL/GenBank/DDBJ databases">
        <title>Draft genome sequence of a variant of Elsinoe murrayae.</title>
        <authorList>
            <person name="Cheng Q."/>
        </authorList>
    </citation>
    <scope>NUCLEOTIDE SEQUENCE [LARGE SCALE GENOMIC DNA]</scope>
    <source>
        <strain evidence="2 3">CQ-2017a</strain>
    </source>
</reference>
<accession>A0A2K1QKU2</accession>
<evidence type="ECO:0000313" key="2">
    <source>
        <dbReference type="EMBL" id="PNS15489.1"/>
    </source>
</evidence>
<feature type="chain" id="PRO_5014393349" evidence="1">
    <location>
        <begin position="17"/>
        <end position="125"/>
    </location>
</feature>
<comment type="caution">
    <text evidence="2">The sequence shown here is derived from an EMBL/GenBank/DDBJ whole genome shotgun (WGS) entry which is preliminary data.</text>
</comment>
<keyword evidence="1" id="KW-0732">Signal</keyword>
<organism evidence="2 3">
    <name type="scientific">Sphaceloma murrayae</name>
    <dbReference type="NCBI Taxonomy" id="2082308"/>
    <lineage>
        <taxon>Eukaryota</taxon>
        <taxon>Fungi</taxon>
        <taxon>Dikarya</taxon>
        <taxon>Ascomycota</taxon>
        <taxon>Pezizomycotina</taxon>
        <taxon>Dothideomycetes</taxon>
        <taxon>Dothideomycetidae</taxon>
        <taxon>Myriangiales</taxon>
        <taxon>Elsinoaceae</taxon>
        <taxon>Sphaceloma</taxon>
    </lineage>
</organism>
<dbReference type="EMBL" id="NKHZ01000070">
    <property type="protein sequence ID" value="PNS15489.1"/>
    <property type="molecule type" value="Genomic_DNA"/>
</dbReference>
<dbReference type="Proteomes" id="UP000243797">
    <property type="component" value="Unassembled WGS sequence"/>
</dbReference>
<sequence length="125" mass="12437">MKFTLAFLALAATSFAAPVAEPEPQGEIAVIGQLCAITGITVAGNPARPANVDGVCQTTAVCGNAGGISFGNCAGGGSCCFKFDCAGRNSNSACLNPSLQGDNPPGPGRFVNGICPAGLRCFQLL</sequence>
<evidence type="ECO:0000313" key="3">
    <source>
        <dbReference type="Proteomes" id="UP000243797"/>
    </source>
</evidence>